<keyword evidence="1" id="KW-0521">NADP</keyword>
<accession>A0AAW1LPA9</accession>
<protein>
    <submittedName>
        <fullName evidence="3">Uncharacterized protein</fullName>
    </submittedName>
</protein>
<dbReference type="Proteomes" id="UP001443914">
    <property type="component" value="Unassembled WGS sequence"/>
</dbReference>
<evidence type="ECO:0000313" key="4">
    <source>
        <dbReference type="Proteomes" id="UP001443914"/>
    </source>
</evidence>
<dbReference type="Gene3D" id="3.40.50.720">
    <property type="entry name" value="NAD(P)-binding Rossmann-like Domain"/>
    <property type="match status" value="2"/>
</dbReference>
<evidence type="ECO:0000256" key="1">
    <source>
        <dbReference type="ARBA" id="ARBA00022857"/>
    </source>
</evidence>
<dbReference type="AlphaFoldDB" id="A0AAW1LPA9"/>
<evidence type="ECO:0000313" key="3">
    <source>
        <dbReference type="EMBL" id="KAK9735952.1"/>
    </source>
</evidence>
<dbReference type="EMBL" id="JBDFQZ010000004">
    <property type="protein sequence ID" value="KAK9735952.1"/>
    <property type="molecule type" value="Genomic_DNA"/>
</dbReference>
<organism evidence="3 4">
    <name type="scientific">Saponaria officinalis</name>
    <name type="common">Common soapwort</name>
    <name type="synonym">Lychnis saponaria</name>
    <dbReference type="NCBI Taxonomy" id="3572"/>
    <lineage>
        <taxon>Eukaryota</taxon>
        <taxon>Viridiplantae</taxon>
        <taxon>Streptophyta</taxon>
        <taxon>Embryophyta</taxon>
        <taxon>Tracheophyta</taxon>
        <taxon>Spermatophyta</taxon>
        <taxon>Magnoliopsida</taxon>
        <taxon>eudicotyledons</taxon>
        <taxon>Gunneridae</taxon>
        <taxon>Pentapetalae</taxon>
        <taxon>Caryophyllales</taxon>
        <taxon>Caryophyllaceae</taxon>
        <taxon>Caryophylleae</taxon>
        <taxon>Saponaria</taxon>
    </lineage>
</organism>
<dbReference type="InterPro" id="IPR050425">
    <property type="entry name" value="NAD(P)_dehydrat-like"/>
</dbReference>
<keyword evidence="4" id="KW-1185">Reference proteome</keyword>
<dbReference type="PANTHER" id="PTHR10366:SF852">
    <property type="entry name" value="CINNAMOYL-COA REDUCTASE CAD2"/>
    <property type="match status" value="1"/>
</dbReference>
<keyword evidence="2" id="KW-0560">Oxidoreductase</keyword>
<reference evidence="3" key="1">
    <citation type="submission" date="2024-03" db="EMBL/GenBank/DDBJ databases">
        <title>WGS assembly of Saponaria officinalis var. Norfolk2.</title>
        <authorList>
            <person name="Jenkins J."/>
            <person name="Shu S."/>
            <person name="Grimwood J."/>
            <person name="Barry K."/>
            <person name="Goodstein D."/>
            <person name="Schmutz J."/>
            <person name="Leebens-Mack J."/>
            <person name="Osbourn A."/>
        </authorList>
    </citation>
    <scope>NUCLEOTIDE SEQUENCE [LARGE SCALE GENOMIC DNA]</scope>
    <source>
        <strain evidence="3">JIC</strain>
    </source>
</reference>
<gene>
    <name evidence="3" type="ORF">RND81_04G240500</name>
</gene>
<evidence type="ECO:0000256" key="2">
    <source>
        <dbReference type="ARBA" id="ARBA00023002"/>
    </source>
</evidence>
<dbReference type="GO" id="GO:0016616">
    <property type="term" value="F:oxidoreductase activity, acting on the CH-OH group of donors, NAD or NADP as acceptor"/>
    <property type="evidence" value="ECO:0007669"/>
    <property type="project" value="TreeGrafter"/>
</dbReference>
<dbReference type="SUPFAM" id="SSF51735">
    <property type="entry name" value="NAD(P)-binding Rossmann-fold domains"/>
    <property type="match status" value="1"/>
</dbReference>
<name>A0AAW1LPA9_SAPOF</name>
<dbReference type="InterPro" id="IPR036291">
    <property type="entry name" value="NAD(P)-bd_dom_sf"/>
</dbReference>
<sequence>MGDDPKKVEHLRSLDGAKERLQLLPANLLEEGSFDAAVEGCGGVFYTSTTTLQILRCGMSFQKLWPKMLPGNLLKEKGIEMVTINPAMVIGPSLQPTLNTSAAAVAKLFGAETYPNASFGWVHVKDVAMAHILAFEVPSANGRYCLVESVAHFSDIVKILKELYPNATLPGKSADDKPFVPAYQVFEDKISSLGIDYIPLKVCFKEKGFVSF</sequence>
<proteinExistence type="predicted"/>
<comment type="caution">
    <text evidence="3">The sequence shown here is derived from an EMBL/GenBank/DDBJ whole genome shotgun (WGS) entry which is preliminary data.</text>
</comment>
<dbReference type="PANTHER" id="PTHR10366">
    <property type="entry name" value="NAD DEPENDENT EPIMERASE/DEHYDRATASE"/>
    <property type="match status" value="1"/>
</dbReference>